<dbReference type="InterPro" id="IPR009045">
    <property type="entry name" value="Zn_M74/Hedgehog-like"/>
</dbReference>
<dbReference type="Proteomes" id="UP000067626">
    <property type="component" value="Chromosome"/>
</dbReference>
<keyword evidence="4" id="KW-1185">Reference proteome</keyword>
<dbReference type="InterPro" id="IPR013230">
    <property type="entry name" value="Peptidase_M15A_C"/>
</dbReference>
<feature type="domain" description="Peptidase M15A C-terminal" evidence="2">
    <location>
        <begin position="260"/>
        <end position="308"/>
    </location>
</feature>
<dbReference type="Gene3D" id="3.30.1380.10">
    <property type="match status" value="1"/>
</dbReference>
<sequence>MGQFDPFSSTPFAQQPGLQAPVFGSKSLLDPNTSGTPSTFSGKAVSPEPVDGDPTRFSKRMTDAGNEADQKLGDTQADGACSTCPFKVRLEHKSRYTKKYLDKEWVPWDAPFTFLIGQERVLSVRVAEPAGASATWKIEPVGDHSGVVKPATGTGNQFDYTPNADKRKPLASGSRSPNKPVEYKITATVTHNGGTQEVVETIKQDEKDIIRQEYVDFRTWFVGKKGDRFVLHVPLRNHVVAPSRPSLRTGNYSLVVDSATSELLAAVEANLGGKVTVNSGWRNPRRNQAVGGVTNSNHQHGGAVDMKPTVDGAGKPGGMYQIYNAALKSGGRAAILEHGGTAIYPTNKAVPAISDESPDKNNNGVPDTMDGKFAHATHVHIDRDPPNGGEDD</sequence>
<feature type="region of interest" description="Disordered" evidence="1">
    <location>
        <begin position="1"/>
        <end position="61"/>
    </location>
</feature>
<dbReference type="EMBL" id="CP012159">
    <property type="protein sequence ID" value="AKT41738.1"/>
    <property type="molecule type" value="Genomic_DNA"/>
</dbReference>
<proteinExistence type="predicted"/>
<evidence type="ECO:0000256" key="1">
    <source>
        <dbReference type="SAM" id="MobiDB-lite"/>
    </source>
</evidence>
<feature type="region of interest" description="Disordered" evidence="1">
    <location>
        <begin position="351"/>
        <end position="371"/>
    </location>
</feature>
<dbReference type="OrthoDB" id="5512519at2"/>
<dbReference type="KEGG" id="ccro:CMC5_059490"/>
<gene>
    <name evidence="3" type="ORF">CMC5_059490</name>
</gene>
<accession>A0A0K1EM94</accession>
<organism evidence="3 4">
    <name type="scientific">Chondromyces crocatus</name>
    <dbReference type="NCBI Taxonomy" id="52"/>
    <lineage>
        <taxon>Bacteria</taxon>
        <taxon>Pseudomonadati</taxon>
        <taxon>Myxococcota</taxon>
        <taxon>Polyangia</taxon>
        <taxon>Polyangiales</taxon>
        <taxon>Polyangiaceae</taxon>
        <taxon>Chondromyces</taxon>
    </lineage>
</organism>
<evidence type="ECO:0000313" key="4">
    <source>
        <dbReference type="Proteomes" id="UP000067626"/>
    </source>
</evidence>
<reference evidence="3 4" key="1">
    <citation type="submission" date="2015-07" db="EMBL/GenBank/DDBJ databases">
        <title>Genome analysis of myxobacterium Chondromyces crocatus Cm c5 reveals a high potential for natural compound synthesis and the genetic basis for the loss of fruiting body formation.</title>
        <authorList>
            <person name="Zaburannyi N."/>
            <person name="Bunk B."/>
            <person name="Maier J."/>
            <person name="Overmann J."/>
            <person name="Mueller R."/>
        </authorList>
    </citation>
    <scope>NUCLEOTIDE SEQUENCE [LARGE SCALE GENOMIC DNA]</scope>
    <source>
        <strain evidence="3 4">Cm c5</strain>
    </source>
</reference>
<name>A0A0K1EM94_CHOCO</name>
<dbReference type="Pfam" id="PF08291">
    <property type="entry name" value="Peptidase_M15_3"/>
    <property type="match status" value="1"/>
</dbReference>
<protein>
    <recommendedName>
        <fullName evidence="2">Peptidase M15A C-terminal domain-containing protein</fullName>
    </recommendedName>
</protein>
<feature type="region of interest" description="Disordered" evidence="1">
    <location>
        <begin position="150"/>
        <end position="179"/>
    </location>
</feature>
<evidence type="ECO:0000259" key="2">
    <source>
        <dbReference type="Pfam" id="PF08291"/>
    </source>
</evidence>
<dbReference type="SUPFAM" id="SSF55166">
    <property type="entry name" value="Hedgehog/DD-peptidase"/>
    <property type="match status" value="1"/>
</dbReference>
<dbReference type="RefSeq" id="WP_050433476.1">
    <property type="nucleotide sequence ID" value="NZ_CP012159.1"/>
</dbReference>
<dbReference type="AlphaFoldDB" id="A0A0K1EM94"/>
<evidence type="ECO:0000313" key="3">
    <source>
        <dbReference type="EMBL" id="AKT41738.1"/>
    </source>
</evidence>
<dbReference type="STRING" id="52.CMC5_059490"/>
<feature type="compositionally biased region" description="Polar residues" evidence="1">
    <location>
        <begin position="1"/>
        <end position="17"/>
    </location>
</feature>
<feature type="compositionally biased region" description="Polar residues" evidence="1">
    <location>
        <begin position="30"/>
        <end position="41"/>
    </location>
</feature>